<accession>A0AA42W4V6</accession>
<reference evidence="1" key="1">
    <citation type="submission" date="2022-09" db="EMBL/GenBank/DDBJ databases">
        <title>Intensive care unit water sources are persistently colonized with multi-drug resistant bacteria and are the site of extensive horizontal gene transfer of antibiotic resistance genes.</title>
        <authorList>
            <person name="Diorio-Toth L."/>
        </authorList>
    </citation>
    <scope>NUCLEOTIDE SEQUENCE</scope>
    <source>
        <strain evidence="1">GD03686</strain>
    </source>
</reference>
<evidence type="ECO:0008006" key="3">
    <source>
        <dbReference type="Google" id="ProtNLM"/>
    </source>
</evidence>
<protein>
    <recommendedName>
        <fullName evidence="3">DUF697 domain-containing protein</fullName>
    </recommendedName>
</protein>
<evidence type="ECO:0000313" key="1">
    <source>
        <dbReference type="EMBL" id="MDH2006269.1"/>
    </source>
</evidence>
<dbReference type="Proteomes" id="UP001161294">
    <property type="component" value="Unassembled WGS sequence"/>
</dbReference>
<dbReference type="RefSeq" id="WP_279852375.1">
    <property type="nucleotide sequence ID" value="NZ_JAOCIA010000022.1"/>
</dbReference>
<dbReference type="EMBL" id="JAOCJW010000022">
    <property type="protein sequence ID" value="MDH2006269.1"/>
    <property type="molecule type" value="Genomic_DNA"/>
</dbReference>
<proteinExistence type="predicted"/>
<gene>
    <name evidence="1" type="ORF">N5J23_12065</name>
</gene>
<organism evidence="1 2">
    <name type="scientific">Comamonas aquatica</name>
    <dbReference type="NCBI Taxonomy" id="225991"/>
    <lineage>
        <taxon>Bacteria</taxon>
        <taxon>Pseudomonadati</taxon>
        <taxon>Pseudomonadota</taxon>
        <taxon>Betaproteobacteria</taxon>
        <taxon>Burkholderiales</taxon>
        <taxon>Comamonadaceae</taxon>
        <taxon>Comamonas</taxon>
    </lineage>
</organism>
<evidence type="ECO:0000313" key="2">
    <source>
        <dbReference type="Proteomes" id="UP001161294"/>
    </source>
</evidence>
<dbReference type="AlphaFoldDB" id="A0AA42W4V6"/>
<name>A0AA42W4V6_9BURK</name>
<comment type="caution">
    <text evidence="1">The sequence shown here is derived from an EMBL/GenBank/DDBJ whole genome shotgun (WGS) entry which is preliminary data.</text>
</comment>
<sequence length="178" mass="19023">MHTDAQSPPPRLGAMPHDAQALQQALQRSRALLHQRALVAAAVSAVPIPGLDWAVDAALLSKLLPQISEHFGLSPEQLDTLDPDLRAHVQKAVAMVGSVFIGKLLTRQMILRLARTVGRRMGSKQLAKFIPFAGQAIAAAVGYGALRYLGERHIQDCVRVVQQAQAVQAGAQPPGSPL</sequence>